<dbReference type="SUPFAM" id="SSF74650">
    <property type="entry name" value="Galactose mutarotase-like"/>
    <property type="match status" value="1"/>
</dbReference>
<sequence>MLTRRDAVALIGTGAGGALAPSLVQAQDGPKPDAPPAADPAREGRKVFDHGVVIERARQLSLQPHDAARQPLPPALDQLSFDAFRAIRFKRDKAFFGGSKSGFRMELFHRGFLYKTPVVVNLVREGVPAPIPYDASLFDFGETKLEGRLPVDFGFAGIRLLYPLNKPTVMDELAVYLGASYFRFLSQGQHYGISARGISVGTGGDQPEEFPDFRELWIEEPAADAAEIVVHALLDGPSLTGAYRMVITPGDETSVAVGSTLFPRVDIPALGVAPLTSMFFYGENDRANYRGFRPEVHDSDGLLIKTSSGEWTWRPLVNPPALKRSAFPEPAVQAFGLLQRDRLFEHYQDLEVRYDLRPSYWIERQGDWGAGGVQLVEIPTDNETFDNVVAFWRPDAAPKAGETLRYSYLIRSLKLAERLTPKARAIHTFVTEARASGDPNPGPAHVRRFIVDFAGGELDYWLGEPKRVVTETGATAGRIDAAYVVPNPEIGGFRLFVDHALDQPGAEAQLRAVLKAGGRTLTETWVFPWKREG</sequence>
<organism evidence="7 8">
    <name type="scientific">Hansschlegelia zhihuaiae</name>
    <dbReference type="NCBI Taxonomy" id="405005"/>
    <lineage>
        <taxon>Bacteria</taxon>
        <taxon>Pseudomonadati</taxon>
        <taxon>Pseudomonadota</taxon>
        <taxon>Alphaproteobacteria</taxon>
        <taxon>Hyphomicrobiales</taxon>
        <taxon>Methylopilaceae</taxon>
        <taxon>Hansschlegelia</taxon>
    </lineage>
</organism>
<comment type="subcellular location">
    <subcellularLocation>
        <location evidence="1">Periplasm</location>
    </subcellularLocation>
</comment>
<dbReference type="Pfam" id="PF04349">
    <property type="entry name" value="MdoG"/>
    <property type="match status" value="1"/>
</dbReference>
<evidence type="ECO:0000256" key="3">
    <source>
        <dbReference type="ARBA" id="ARBA00009284"/>
    </source>
</evidence>
<accession>A0A4V1KJL1</accession>
<dbReference type="Gene3D" id="2.70.98.10">
    <property type="match status" value="1"/>
</dbReference>
<evidence type="ECO:0000256" key="1">
    <source>
        <dbReference type="ARBA" id="ARBA00004418"/>
    </source>
</evidence>
<dbReference type="PANTHER" id="PTHR30504:SF2">
    <property type="entry name" value="GLUCANS BIOSYNTHESIS PROTEIN G"/>
    <property type="match status" value="1"/>
</dbReference>
<dbReference type="FunFam" id="2.70.98.10:FF:000001">
    <property type="entry name" value="Glucans biosynthesis protein G"/>
    <property type="match status" value="1"/>
</dbReference>
<dbReference type="PANTHER" id="PTHR30504">
    <property type="entry name" value="GLUCANS BIOSYNTHESIS PROTEIN"/>
    <property type="match status" value="1"/>
</dbReference>
<dbReference type="Gene3D" id="2.60.40.10">
    <property type="entry name" value="Immunoglobulins"/>
    <property type="match status" value="1"/>
</dbReference>
<dbReference type="InterPro" id="IPR013783">
    <property type="entry name" value="Ig-like_fold"/>
</dbReference>
<dbReference type="PIRSF" id="PIRSF006281">
    <property type="entry name" value="MdoG"/>
    <property type="match status" value="1"/>
</dbReference>
<dbReference type="RefSeq" id="WP_128776222.1">
    <property type="nucleotide sequence ID" value="NZ_RYFI01000003.1"/>
</dbReference>
<dbReference type="SUPFAM" id="SSF81296">
    <property type="entry name" value="E set domains"/>
    <property type="match status" value="1"/>
</dbReference>
<dbReference type="InterPro" id="IPR011013">
    <property type="entry name" value="Gal_mutarotase_sf_dom"/>
</dbReference>
<dbReference type="Proteomes" id="UP000289708">
    <property type="component" value="Unassembled WGS sequence"/>
</dbReference>
<dbReference type="EMBL" id="RYFI01000003">
    <property type="protein sequence ID" value="RXF74572.1"/>
    <property type="molecule type" value="Genomic_DNA"/>
</dbReference>
<dbReference type="InterPro" id="IPR014756">
    <property type="entry name" value="Ig_E-set"/>
</dbReference>
<evidence type="ECO:0000256" key="4">
    <source>
        <dbReference type="ARBA" id="ARBA00022729"/>
    </source>
</evidence>
<dbReference type="GO" id="GO:0030246">
    <property type="term" value="F:carbohydrate binding"/>
    <property type="evidence" value="ECO:0007669"/>
    <property type="project" value="InterPro"/>
</dbReference>
<protein>
    <submittedName>
        <fullName evidence="7">Glucans biosynthesis protein</fullName>
    </submittedName>
</protein>
<keyword evidence="5" id="KW-0574">Periplasm</keyword>
<name>A0A4V1KJL1_9HYPH</name>
<dbReference type="InterPro" id="IPR014718">
    <property type="entry name" value="GH-type_carb-bd"/>
</dbReference>
<comment type="pathway">
    <text evidence="2">Glycan metabolism; osmoregulated periplasmic glucan (OPG) biosynthesis.</text>
</comment>
<dbReference type="InterPro" id="IPR007444">
    <property type="entry name" value="Glucan_biosyn_MdoG_C"/>
</dbReference>
<feature type="domain" description="Glucan biosynthesis periplasmic MdoG C-terminal" evidence="6">
    <location>
        <begin position="48"/>
        <end position="529"/>
    </location>
</feature>
<dbReference type="GO" id="GO:0030288">
    <property type="term" value="C:outer membrane-bounded periplasmic space"/>
    <property type="evidence" value="ECO:0007669"/>
    <property type="project" value="TreeGrafter"/>
</dbReference>
<evidence type="ECO:0000313" key="7">
    <source>
        <dbReference type="EMBL" id="RXF74572.1"/>
    </source>
</evidence>
<reference evidence="7 8" key="1">
    <citation type="submission" date="2018-12" db="EMBL/GenBank/DDBJ databases">
        <title>bacterium Hansschlegelia zhihuaiae S113.</title>
        <authorList>
            <person name="He J."/>
        </authorList>
    </citation>
    <scope>NUCLEOTIDE SEQUENCE [LARGE SCALE GENOMIC DNA]</scope>
    <source>
        <strain evidence="7 8">S 113</strain>
    </source>
</reference>
<dbReference type="OrthoDB" id="9777817at2"/>
<dbReference type="GO" id="GO:0051274">
    <property type="term" value="P:beta-glucan biosynthetic process"/>
    <property type="evidence" value="ECO:0007669"/>
    <property type="project" value="TreeGrafter"/>
</dbReference>
<dbReference type="GO" id="GO:0003824">
    <property type="term" value="F:catalytic activity"/>
    <property type="evidence" value="ECO:0007669"/>
    <property type="project" value="InterPro"/>
</dbReference>
<keyword evidence="4" id="KW-0732">Signal</keyword>
<evidence type="ECO:0000256" key="2">
    <source>
        <dbReference type="ARBA" id="ARBA00005001"/>
    </source>
</evidence>
<dbReference type="AlphaFoldDB" id="A0A4V1KJL1"/>
<evidence type="ECO:0000259" key="6">
    <source>
        <dbReference type="Pfam" id="PF04349"/>
    </source>
</evidence>
<comment type="similarity">
    <text evidence="3">Belongs to the OpgD/OpgG family.</text>
</comment>
<dbReference type="InterPro" id="IPR014438">
    <property type="entry name" value="Glucan_biosyn_MdoG/MdoD"/>
</dbReference>
<keyword evidence="8" id="KW-1185">Reference proteome</keyword>
<dbReference type="UniPathway" id="UPA00637"/>
<proteinExistence type="inferred from homology"/>
<evidence type="ECO:0000256" key="5">
    <source>
        <dbReference type="ARBA" id="ARBA00022764"/>
    </source>
</evidence>
<comment type="caution">
    <text evidence="7">The sequence shown here is derived from an EMBL/GenBank/DDBJ whole genome shotgun (WGS) entry which is preliminary data.</text>
</comment>
<gene>
    <name evidence="7" type="ORF">EK403_04000</name>
</gene>
<evidence type="ECO:0000313" key="8">
    <source>
        <dbReference type="Proteomes" id="UP000289708"/>
    </source>
</evidence>